<organism evidence="2 3">
    <name type="scientific">Cohnella lupini</name>
    <dbReference type="NCBI Taxonomy" id="1294267"/>
    <lineage>
        <taxon>Bacteria</taxon>
        <taxon>Bacillati</taxon>
        <taxon>Bacillota</taxon>
        <taxon>Bacilli</taxon>
        <taxon>Bacillales</taxon>
        <taxon>Paenibacillaceae</taxon>
        <taxon>Cohnella</taxon>
    </lineage>
</organism>
<dbReference type="OrthoDB" id="9793135at2"/>
<sequence>MRSKWRVAVVSAVVVGMLATTSNAGSTGGNAAAATDSTAALSVETARVAESDSESATSQGMIGKSMELTAENEAMALYYNPQTTEIAVKNKKDGTIWFSNPQDREEDSKASGVNKSMLSSQLLVNFSDKEKTGQPQQYNSFDQSVKYGQFTQEKLEDGIRIIYTIGEKLSGVEQIPPSIGEERFQSLILDKITDEKRKKDILTRFVFDPEKKIYMRRDKALTGFALTRTLETLEEAGYGEEEMNVDREAYGDGGASRALFVIPVTYRLEGDQFIVNVSTENMEGNDYILQSISVLPYFGAAGMNRQGYMFVPDGSGSLINLNNGKLDAYPYNETLYGTDATRLKELEKPSGSPTRLPVFGMKQNDVAFIAIIENGDGIGRIEADVSGRTNSYNYVYSTYEITGWEPLELTANWMTRTVPKFQAKPYLGDLSVRYGFLQGEDANYSGMASYYRSYLIHKYGLEKLEQKEQIPFDLELIGGIPTRKFFLGIPYNSYKTLTTFDQAQEILEQLQAGGINDIQLRYTGWFNGGVKHEIPTSVSVDSKLGGKRGLAELQEYADGKEIELFPDVSFLRVLQDGGGFSRTKMASRTMLDDVAAIYRYHLAGYGRRSGVKPSYALSPVKLPSVMDKFLAKYGKLELKGLSLRDLGDELNSDFNKRQFMNREEAKRTVEEQLAKLGSDSHVMVAGGNAYTLPYVDSVVNAPLENSGYNITDRSVPFYEMVLHGYIDYAGSAVNLSDEQTMRYHVLKAIETGANLNFTWFYAKSSAVKETEFDFLYSADYRNWIDEAKTAYDELNTMQSKLRTQVIKDHQMLETGVYQTTYEDGTAVFVNYNDYTVDVGGIAVEPMGYLTGGESN</sequence>
<keyword evidence="1" id="KW-0732">Signal</keyword>
<dbReference type="EMBL" id="QRDY01000014">
    <property type="protein sequence ID" value="RED56306.1"/>
    <property type="molecule type" value="Genomic_DNA"/>
</dbReference>
<dbReference type="Pfam" id="PF18952">
    <property type="entry name" value="DUF5696"/>
    <property type="match status" value="1"/>
</dbReference>
<keyword evidence="3" id="KW-1185">Reference proteome</keyword>
<reference evidence="2 3" key="1">
    <citation type="submission" date="2018-07" db="EMBL/GenBank/DDBJ databases">
        <title>Genomic Encyclopedia of Type Strains, Phase III (KMG-III): the genomes of soil and plant-associated and newly described type strains.</title>
        <authorList>
            <person name="Whitman W."/>
        </authorList>
    </citation>
    <scope>NUCLEOTIDE SEQUENCE [LARGE SCALE GENOMIC DNA]</scope>
    <source>
        <strain evidence="2 3">CECT 8236</strain>
    </source>
</reference>
<proteinExistence type="predicted"/>
<evidence type="ECO:0000313" key="3">
    <source>
        <dbReference type="Proteomes" id="UP000256869"/>
    </source>
</evidence>
<dbReference type="InterPro" id="IPR043751">
    <property type="entry name" value="DUF5696"/>
</dbReference>
<dbReference type="RefSeq" id="WP_115994519.1">
    <property type="nucleotide sequence ID" value="NZ_QRDY01000014.1"/>
</dbReference>
<feature type="chain" id="PRO_5038465459" evidence="1">
    <location>
        <begin position="25"/>
        <end position="855"/>
    </location>
</feature>
<evidence type="ECO:0000256" key="1">
    <source>
        <dbReference type="SAM" id="SignalP"/>
    </source>
</evidence>
<dbReference type="Proteomes" id="UP000256869">
    <property type="component" value="Unassembled WGS sequence"/>
</dbReference>
<protein>
    <submittedName>
        <fullName evidence="2">Uncharacterized protein</fullName>
    </submittedName>
</protein>
<accession>A0A3D9I551</accession>
<dbReference type="AlphaFoldDB" id="A0A3D9I551"/>
<comment type="caution">
    <text evidence="2">The sequence shown here is derived from an EMBL/GenBank/DDBJ whole genome shotgun (WGS) entry which is preliminary data.</text>
</comment>
<name>A0A3D9I551_9BACL</name>
<evidence type="ECO:0000313" key="2">
    <source>
        <dbReference type="EMBL" id="RED56306.1"/>
    </source>
</evidence>
<gene>
    <name evidence="2" type="ORF">DFP95_11481</name>
</gene>
<feature type="signal peptide" evidence="1">
    <location>
        <begin position="1"/>
        <end position="24"/>
    </location>
</feature>